<evidence type="ECO:0000313" key="4">
    <source>
        <dbReference type="Proteomes" id="UP000824037"/>
    </source>
</evidence>
<dbReference type="AlphaFoldDB" id="A0A9D2J3Y1"/>
<reference evidence="3" key="1">
    <citation type="journal article" date="2021" name="PeerJ">
        <title>Extensive microbial diversity within the chicken gut microbiome revealed by metagenomics and culture.</title>
        <authorList>
            <person name="Gilroy R."/>
            <person name="Ravi A."/>
            <person name="Getino M."/>
            <person name="Pursley I."/>
            <person name="Horton D.L."/>
            <person name="Alikhan N.F."/>
            <person name="Baker D."/>
            <person name="Gharbi K."/>
            <person name="Hall N."/>
            <person name="Watson M."/>
            <person name="Adriaenssens E.M."/>
            <person name="Foster-Nyarko E."/>
            <person name="Jarju S."/>
            <person name="Secka A."/>
            <person name="Antonio M."/>
            <person name="Oren A."/>
            <person name="Chaudhuri R.R."/>
            <person name="La Ragione R."/>
            <person name="Hildebrand F."/>
            <person name="Pallen M.J."/>
        </authorList>
    </citation>
    <scope>NUCLEOTIDE SEQUENCE</scope>
    <source>
        <strain evidence="3">ChiGjej4B4-7305</strain>
    </source>
</reference>
<dbReference type="PIRSF" id="PIRSF000136">
    <property type="entry name" value="LGO_GLO"/>
    <property type="match status" value="1"/>
</dbReference>
<organism evidence="3 4">
    <name type="scientific">Candidatus Ruania gallistercoris</name>
    <dbReference type="NCBI Taxonomy" id="2838746"/>
    <lineage>
        <taxon>Bacteria</taxon>
        <taxon>Bacillati</taxon>
        <taxon>Actinomycetota</taxon>
        <taxon>Actinomycetes</taxon>
        <taxon>Micrococcales</taxon>
        <taxon>Ruaniaceae</taxon>
        <taxon>Ruania</taxon>
    </lineage>
</organism>
<dbReference type="InterPro" id="IPR016166">
    <property type="entry name" value="FAD-bd_PCMH"/>
</dbReference>
<reference evidence="3" key="2">
    <citation type="submission" date="2021-04" db="EMBL/GenBank/DDBJ databases">
        <authorList>
            <person name="Gilroy R."/>
        </authorList>
    </citation>
    <scope>NUCLEOTIDE SEQUENCE</scope>
    <source>
        <strain evidence="3">ChiGjej4B4-7305</strain>
    </source>
</reference>
<comment type="caution">
    <text evidence="3">The sequence shown here is derived from an EMBL/GenBank/DDBJ whole genome shotgun (WGS) entry which is preliminary data.</text>
</comment>
<dbReference type="GO" id="GO:0080049">
    <property type="term" value="F:L-gulono-1,4-lactone dehydrogenase activity"/>
    <property type="evidence" value="ECO:0007669"/>
    <property type="project" value="TreeGrafter"/>
</dbReference>
<dbReference type="EMBL" id="DXBY01000132">
    <property type="protein sequence ID" value="HIZ35633.1"/>
    <property type="molecule type" value="Genomic_DNA"/>
</dbReference>
<dbReference type="Gene3D" id="1.10.45.10">
    <property type="entry name" value="Vanillyl-alcohol Oxidase, Chain A, domain 4"/>
    <property type="match status" value="1"/>
</dbReference>
<dbReference type="InterPro" id="IPR016167">
    <property type="entry name" value="FAD-bd_PCMH_sub1"/>
</dbReference>
<gene>
    <name evidence="3" type="ORF">H9815_07625</name>
</gene>
<dbReference type="InterPro" id="IPR006094">
    <property type="entry name" value="Oxid_FAD_bind_N"/>
</dbReference>
<dbReference type="Pfam" id="PF04030">
    <property type="entry name" value="ALO"/>
    <property type="match status" value="1"/>
</dbReference>
<dbReference type="Gene3D" id="3.30.70.2520">
    <property type="match status" value="1"/>
</dbReference>
<feature type="domain" description="FAD-binding PCMH-type" evidence="2">
    <location>
        <begin position="18"/>
        <end position="192"/>
    </location>
</feature>
<dbReference type="PANTHER" id="PTHR43762:SF1">
    <property type="entry name" value="D-ARABINONO-1,4-LACTONE OXIDASE"/>
    <property type="match status" value="1"/>
</dbReference>
<dbReference type="NCBIfam" id="TIGR01679">
    <property type="entry name" value="bact_FAD_ox"/>
    <property type="match status" value="1"/>
</dbReference>
<evidence type="ECO:0000256" key="1">
    <source>
        <dbReference type="ARBA" id="ARBA00023002"/>
    </source>
</evidence>
<dbReference type="GO" id="GO:0003885">
    <property type="term" value="F:D-arabinono-1,4-lactone oxidase activity"/>
    <property type="evidence" value="ECO:0007669"/>
    <property type="project" value="InterPro"/>
</dbReference>
<dbReference type="InterPro" id="IPR010031">
    <property type="entry name" value="FAD_lactone_oxidase-like"/>
</dbReference>
<keyword evidence="1" id="KW-0560">Oxidoreductase</keyword>
<accession>A0A9D2J3Y1</accession>
<dbReference type="InterPro" id="IPR007173">
    <property type="entry name" value="ALO_C"/>
</dbReference>
<dbReference type="Proteomes" id="UP000824037">
    <property type="component" value="Unassembled WGS sequence"/>
</dbReference>
<protein>
    <submittedName>
        <fullName evidence="3">FAD-binding protein</fullName>
    </submittedName>
</protein>
<dbReference type="InterPro" id="IPR016169">
    <property type="entry name" value="FAD-bd_PCMH_sub2"/>
</dbReference>
<dbReference type="SUPFAM" id="SSF56176">
    <property type="entry name" value="FAD-binding/transporter-associated domain-like"/>
    <property type="match status" value="1"/>
</dbReference>
<name>A0A9D2J3Y1_9MICO</name>
<evidence type="ECO:0000259" key="2">
    <source>
        <dbReference type="PROSITE" id="PS51387"/>
    </source>
</evidence>
<dbReference type="InterPro" id="IPR036318">
    <property type="entry name" value="FAD-bd_PCMH-like_sf"/>
</dbReference>
<dbReference type="Pfam" id="PF01565">
    <property type="entry name" value="FAD_binding_4"/>
    <property type="match status" value="1"/>
</dbReference>
<dbReference type="GO" id="GO:0071949">
    <property type="term" value="F:FAD binding"/>
    <property type="evidence" value="ECO:0007669"/>
    <property type="project" value="InterPro"/>
</dbReference>
<proteinExistence type="predicted"/>
<dbReference type="Gene3D" id="3.30.43.10">
    <property type="entry name" value="Uridine Diphospho-n-acetylenolpyruvylglucosamine Reductase, domain 2"/>
    <property type="match status" value="1"/>
</dbReference>
<dbReference type="Gene3D" id="3.30.465.10">
    <property type="match status" value="1"/>
</dbReference>
<evidence type="ECO:0000313" key="3">
    <source>
        <dbReference type="EMBL" id="HIZ35633.1"/>
    </source>
</evidence>
<dbReference type="InterPro" id="IPR016171">
    <property type="entry name" value="Vanillyl_alc_oxidase_C-sub2"/>
</dbReference>
<dbReference type="PROSITE" id="PS51387">
    <property type="entry name" value="FAD_PCMH"/>
    <property type="match status" value="1"/>
</dbReference>
<sequence length="448" mass="49337">MGTQTESEPRWQNWARTVRADPRQIASPRSEEEVAELVRTEAERTGQVRVAGAGHSFTPAAVSSGLLLQLDALDQLEWVGPPEPDGSRLVRVGAGIRLRDLCRLLATHGLALENLGDIDAQTIAGAISTGTHGTGARLRGLADQVQAVRLVTATGQVLDADADHQPDLFQVARLGLGTVGVLTAVTLRCVPAFALTAEERPRPLAAVLEALDDEDGPVWGNDHFEFYWFPYTDIALTKANNRAGHAPPLNPVRRFLEDEVLANGVFELTNRLCTVGRPLTRGANWLAARALSARRYSGSSVEVFTSPRRVRFREMEYAIPAEAVVPALLAVDSWLRRTREPVPFPIEVRFAAPDQVWLSTAQGRQTAYVAVHQYHRLAFARYFRAVEEIMRAHDGRPHWGKMHRRRAADLAPLYPQFERAAQVRAAADPQGLFANEYTDRVLGPVAPA</sequence>
<dbReference type="GO" id="GO:0016020">
    <property type="term" value="C:membrane"/>
    <property type="evidence" value="ECO:0007669"/>
    <property type="project" value="InterPro"/>
</dbReference>
<dbReference type="PANTHER" id="PTHR43762">
    <property type="entry name" value="L-GULONOLACTONE OXIDASE"/>
    <property type="match status" value="1"/>
</dbReference>